<dbReference type="Gene3D" id="3.40.50.1820">
    <property type="entry name" value="alpha/beta hydrolase"/>
    <property type="match status" value="1"/>
</dbReference>
<sequence length="745" mass="83007">MKGVEYLDQVSLILPERKKGYRPRALLATVATCLVIFAPYAAFPDQFREFDLRLQAWWRGDVPSRRYEAEFRWSDIEPSDSLKFIPCYGDFECAKLKLPLDYFNGTYPDETVSVAITKLPAQVPVDDPRYGGPMLINPGGPGGAGTLLALGWGRDLQIIVDSADNPHCVGDWNSKKASTAKYYDIIGFDPRGIGMTEPSATCLPSSSAWSWRLREQEEGILGSSDAALGRLWSMSHAYGESCKRGMEDGPDIKQYMSTASVARDMLEIAEKHAEYNAKTVTDLLATRSTQETHEVNPEVSIYKRGDVKLQYWGFSYGTYLGYTFASMFPDRVGRVLLDGVVNSDDYNQGLGNGSLRDAEKDRKTFYTWCSSSGPEACPLTTDNSTAEDIETRVRKIVQSTLHHPVAIPSDTGPEILTFSDLVAVIFRSIYEPRSSFPILASLLAALEANDQETLEIFTEGLKYSHVYSCPIDGGETGYTLNDVPQNAILCSDSEDLTGEDIDSFREYWSLLDSISETSGGIWAMLRMRCASWKIKAVHRFEKQFGGNTSYPILFISNTADPVTPLRSGRIMSARFPGSALLVQDSAGHCSSSTPTPCTMSHIKAYFQTGALPKPDTLCIPPASPFNLNSTDPSSPFYDKDLFTRVMGEHGSSLAPTTIQAQNQIHIDEKAVQMFSQMWDMPEEEFMVSREGMRLMGAGEGLRRWVKRNRFWGVGGSERVEVLMGRGRERGRGYPERMGWEGERVW</sequence>
<evidence type="ECO:0000259" key="4">
    <source>
        <dbReference type="Pfam" id="PF08386"/>
    </source>
</evidence>
<dbReference type="SUPFAM" id="SSF53474">
    <property type="entry name" value="alpha/beta-Hydrolases"/>
    <property type="match status" value="2"/>
</dbReference>
<dbReference type="Proteomes" id="UP000799779">
    <property type="component" value="Unassembled WGS sequence"/>
</dbReference>
<organism evidence="5 6">
    <name type="scientific">Amniculicola lignicola CBS 123094</name>
    <dbReference type="NCBI Taxonomy" id="1392246"/>
    <lineage>
        <taxon>Eukaryota</taxon>
        <taxon>Fungi</taxon>
        <taxon>Dikarya</taxon>
        <taxon>Ascomycota</taxon>
        <taxon>Pezizomycotina</taxon>
        <taxon>Dothideomycetes</taxon>
        <taxon>Pleosporomycetidae</taxon>
        <taxon>Pleosporales</taxon>
        <taxon>Amniculicolaceae</taxon>
        <taxon>Amniculicola</taxon>
    </lineage>
</organism>
<protein>
    <recommendedName>
        <fullName evidence="4">Peptidase S33 tripeptidyl aminopeptidase-like C-terminal domain-containing protein</fullName>
    </recommendedName>
</protein>
<feature type="domain" description="Peptidase S33 tripeptidyl aminopeptidase-like C-terminal" evidence="4">
    <location>
        <begin position="522"/>
        <end position="618"/>
    </location>
</feature>
<evidence type="ECO:0000313" key="6">
    <source>
        <dbReference type="Proteomes" id="UP000799779"/>
    </source>
</evidence>
<evidence type="ECO:0000313" key="5">
    <source>
        <dbReference type="EMBL" id="KAF2001202.1"/>
    </source>
</evidence>
<keyword evidence="3" id="KW-0812">Transmembrane</keyword>
<proteinExistence type="inferred from homology"/>
<dbReference type="InterPro" id="IPR051601">
    <property type="entry name" value="Serine_prot/Carboxylest_S33"/>
</dbReference>
<evidence type="ECO:0000256" key="2">
    <source>
        <dbReference type="ARBA" id="ARBA00022801"/>
    </source>
</evidence>
<comment type="similarity">
    <text evidence="1">Belongs to the peptidase S33 family.</text>
</comment>
<dbReference type="PANTHER" id="PTHR43248:SF25">
    <property type="entry name" value="AB HYDROLASE-1 DOMAIN-CONTAINING PROTEIN-RELATED"/>
    <property type="match status" value="1"/>
</dbReference>
<feature type="transmembrane region" description="Helical" evidence="3">
    <location>
        <begin position="25"/>
        <end position="43"/>
    </location>
</feature>
<keyword evidence="2" id="KW-0378">Hydrolase</keyword>
<dbReference type="InterPro" id="IPR029058">
    <property type="entry name" value="AB_hydrolase_fold"/>
</dbReference>
<dbReference type="AlphaFoldDB" id="A0A6A5WHR3"/>
<accession>A0A6A5WHR3</accession>
<dbReference type="InterPro" id="IPR013595">
    <property type="entry name" value="Pept_S33_TAP-like_C"/>
</dbReference>
<dbReference type="OrthoDB" id="425534at2759"/>
<dbReference type="Pfam" id="PF08386">
    <property type="entry name" value="Abhydrolase_4"/>
    <property type="match status" value="1"/>
</dbReference>
<dbReference type="GO" id="GO:0016787">
    <property type="term" value="F:hydrolase activity"/>
    <property type="evidence" value="ECO:0007669"/>
    <property type="project" value="UniProtKB-KW"/>
</dbReference>
<gene>
    <name evidence="5" type="ORF">P154DRAFT_490584</name>
</gene>
<name>A0A6A5WHR3_9PLEO</name>
<reference evidence="5" key="1">
    <citation type="journal article" date="2020" name="Stud. Mycol.">
        <title>101 Dothideomycetes genomes: a test case for predicting lifestyles and emergence of pathogens.</title>
        <authorList>
            <person name="Haridas S."/>
            <person name="Albert R."/>
            <person name="Binder M."/>
            <person name="Bloem J."/>
            <person name="Labutti K."/>
            <person name="Salamov A."/>
            <person name="Andreopoulos B."/>
            <person name="Baker S."/>
            <person name="Barry K."/>
            <person name="Bills G."/>
            <person name="Bluhm B."/>
            <person name="Cannon C."/>
            <person name="Castanera R."/>
            <person name="Culley D."/>
            <person name="Daum C."/>
            <person name="Ezra D."/>
            <person name="Gonzalez J."/>
            <person name="Henrissat B."/>
            <person name="Kuo A."/>
            <person name="Liang C."/>
            <person name="Lipzen A."/>
            <person name="Lutzoni F."/>
            <person name="Magnuson J."/>
            <person name="Mondo S."/>
            <person name="Nolan M."/>
            <person name="Ohm R."/>
            <person name="Pangilinan J."/>
            <person name="Park H.-J."/>
            <person name="Ramirez L."/>
            <person name="Alfaro M."/>
            <person name="Sun H."/>
            <person name="Tritt A."/>
            <person name="Yoshinaga Y."/>
            <person name="Zwiers L.-H."/>
            <person name="Turgeon B."/>
            <person name="Goodwin S."/>
            <person name="Spatafora J."/>
            <person name="Crous P."/>
            <person name="Grigoriev I."/>
        </authorList>
    </citation>
    <scope>NUCLEOTIDE SEQUENCE</scope>
    <source>
        <strain evidence="5">CBS 123094</strain>
    </source>
</reference>
<dbReference type="EMBL" id="ML977584">
    <property type="protein sequence ID" value="KAF2001202.1"/>
    <property type="molecule type" value="Genomic_DNA"/>
</dbReference>
<evidence type="ECO:0000256" key="3">
    <source>
        <dbReference type="SAM" id="Phobius"/>
    </source>
</evidence>
<keyword evidence="3" id="KW-1133">Transmembrane helix</keyword>
<dbReference type="PANTHER" id="PTHR43248">
    <property type="entry name" value="2-SUCCINYL-6-HYDROXY-2,4-CYCLOHEXADIENE-1-CARBOXYLATE SYNTHASE"/>
    <property type="match status" value="1"/>
</dbReference>
<keyword evidence="3" id="KW-0472">Membrane</keyword>
<evidence type="ECO:0000256" key="1">
    <source>
        <dbReference type="ARBA" id="ARBA00010088"/>
    </source>
</evidence>
<keyword evidence="6" id="KW-1185">Reference proteome</keyword>